<organism evidence="1 2">
    <name type="scientific">Cutaneotrichosporon oleaginosum</name>
    <dbReference type="NCBI Taxonomy" id="879819"/>
    <lineage>
        <taxon>Eukaryota</taxon>
        <taxon>Fungi</taxon>
        <taxon>Dikarya</taxon>
        <taxon>Basidiomycota</taxon>
        <taxon>Agaricomycotina</taxon>
        <taxon>Tremellomycetes</taxon>
        <taxon>Trichosporonales</taxon>
        <taxon>Trichosporonaceae</taxon>
        <taxon>Cutaneotrichosporon</taxon>
    </lineage>
</organism>
<dbReference type="RefSeq" id="XP_018280879.1">
    <property type="nucleotide sequence ID" value="XM_018419722.1"/>
</dbReference>
<evidence type="ECO:0000313" key="1">
    <source>
        <dbReference type="EMBL" id="KLT44388.1"/>
    </source>
</evidence>
<dbReference type="GeneID" id="28980325"/>
<name>A0A0J0XTJ2_9TREE</name>
<reference evidence="1 2" key="1">
    <citation type="submission" date="2015-03" db="EMBL/GenBank/DDBJ databases">
        <title>Genomics and transcriptomics of the oil-accumulating basidiomycete yeast T. oleaginosus allow insights into substrate utilization and the diverse evolutionary trajectories of mating systems in fungi.</title>
        <authorList>
            <consortium name="DOE Joint Genome Institute"/>
            <person name="Kourist R."/>
            <person name="Kracht O."/>
            <person name="Bracharz F."/>
            <person name="Lipzen A."/>
            <person name="Nolan M."/>
            <person name="Ohm R."/>
            <person name="Grigoriev I."/>
            <person name="Sun S."/>
            <person name="Heitman J."/>
            <person name="Bruck T."/>
            <person name="Nowrousian M."/>
        </authorList>
    </citation>
    <scope>NUCLEOTIDE SEQUENCE [LARGE SCALE GENOMIC DNA]</scope>
    <source>
        <strain evidence="1 2">IBC0246</strain>
    </source>
</reference>
<sequence length="180" mass="19882">MRGRPFSLSALRLEAARAPQTVLIITCIRLVSPQYPAFPNVRFDLARRRGGQYVPAASPHAHISGSTTLQAIALSNGLVRRAARPREREGTQRHIRQSLPMSEAQSAEKPVRAMLYRSRSSRAGCGPTPRFPQRALCATAVPSHTVQQIEGRECDRSTEPNFIDTPWRVFAYGKVPALGP</sequence>
<dbReference type="EMBL" id="KQ087187">
    <property type="protein sequence ID" value="KLT44388.1"/>
    <property type="molecule type" value="Genomic_DNA"/>
</dbReference>
<dbReference type="Proteomes" id="UP000053611">
    <property type="component" value="Unassembled WGS sequence"/>
</dbReference>
<evidence type="ECO:0000313" key="2">
    <source>
        <dbReference type="Proteomes" id="UP000053611"/>
    </source>
</evidence>
<gene>
    <name evidence="1" type="ORF">CC85DRAFT_17085</name>
</gene>
<proteinExistence type="predicted"/>
<dbReference type="AlphaFoldDB" id="A0A0J0XTJ2"/>
<accession>A0A0J0XTJ2</accession>
<protein>
    <submittedName>
        <fullName evidence="1">Uncharacterized protein</fullName>
    </submittedName>
</protein>
<keyword evidence="2" id="KW-1185">Reference proteome</keyword>